<comment type="caution">
    <text evidence="2">The sequence shown here is derived from an EMBL/GenBank/DDBJ whole genome shotgun (WGS) entry which is preliminary data.</text>
</comment>
<organism evidence="2 3">
    <name type="scientific">Flavobacterium chungangense</name>
    <dbReference type="NCBI Taxonomy" id="554283"/>
    <lineage>
        <taxon>Bacteria</taxon>
        <taxon>Pseudomonadati</taxon>
        <taxon>Bacteroidota</taxon>
        <taxon>Flavobacteriia</taxon>
        <taxon>Flavobacteriales</taxon>
        <taxon>Flavobacteriaceae</taxon>
        <taxon>Flavobacterium</taxon>
    </lineage>
</organism>
<accession>A0A6V6ZD83</accession>
<sequence length="549" mass="62261">MSKIYISNNLREDVYVIATKNTDWLLADVGFDTISLAASLATLNAPVAINSLKTLWTAFSYIKTIGKATYFPAGVAVKIFDQLRPNAIKIPSHEFKEVTSDTILKYTSISGIFSELGASNKTLFIYTKNFQFSTTFNTNDNDSWIVMEQGVVKAKFGTLWQPEDKIYTFKYDNMENTDQVVKAISDLKTVRKDYDSLLNKIENETFSISAWIGDNVFRPDNPERKKNAIEAIKGKDGIITNIDIVIDELDKLKDLLKGDIQQIINNYESWKKDVNIQLVSLSLTVPAFQDSFTKFNTIDTVVGIGIGISIFAAPILPIALALFGIIEIITAIFAAEERKDFFEKIMNETKKSNEKIKSVRSEINSSMEKIKTFYKNILTTFYVAGFLTEVEYKKFKEIDTSKDNAYHEFTEFIIMQRTEMNKWTAAIKMIENTEEDAKADNEEFDLNTSIRFAVVNLDSITYYNKKEKKDILKAMYLLKDESKSVSEISSQTGIEAKYIIDAKAVNMLLQGKTPREIAEMLNIEEKLVEELSKKHTSIIDLISNKASAA</sequence>
<dbReference type="AlphaFoldDB" id="A0A6V6ZD83"/>
<dbReference type="EMBL" id="CAIJDO010000276">
    <property type="protein sequence ID" value="CAD0009599.1"/>
    <property type="molecule type" value="Genomic_DNA"/>
</dbReference>
<evidence type="ECO:0000313" key="2">
    <source>
        <dbReference type="EMBL" id="CAD0009599.1"/>
    </source>
</evidence>
<reference evidence="2 3" key="1">
    <citation type="submission" date="2020-06" db="EMBL/GenBank/DDBJ databases">
        <authorList>
            <person name="Criscuolo A."/>
        </authorList>
    </citation>
    <scope>NUCLEOTIDE SEQUENCE [LARGE SCALE GENOMIC DNA]</scope>
    <source>
        <strain evidence="3">CIP 110025</strain>
    </source>
</reference>
<dbReference type="RefSeq" id="WP_031456947.1">
    <property type="nucleotide sequence ID" value="NZ_CAIJDO010000276.1"/>
</dbReference>
<proteinExistence type="predicted"/>
<name>A0A6V6ZD83_9FLAO</name>
<keyword evidence="3" id="KW-1185">Reference proteome</keyword>
<gene>
    <name evidence="2" type="ORF">FLACHUCJ7_04305</name>
</gene>
<keyword evidence="1" id="KW-1133">Transmembrane helix</keyword>
<keyword evidence="1" id="KW-0812">Transmembrane</keyword>
<protein>
    <submittedName>
        <fullName evidence="2">Uncharacterized protein</fullName>
    </submittedName>
</protein>
<evidence type="ECO:0000256" key="1">
    <source>
        <dbReference type="SAM" id="Phobius"/>
    </source>
</evidence>
<keyword evidence="1" id="KW-0472">Membrane</keyword>
<evidence type="ECO:0000313" key="3">
    <source>
        <dbReference type="Proteomes" id="UP000556700"/>
    </source>
</evidence>
<dbReference type="Proteomes" id="UP000556700">
    <property type="component" value="Unassembled WGS sequence"/>
</dbReference>
<feature type="transmembrane region" description="Helical" evidence="1">
    <location>
        <begin position="301"/>
        <end position="334"/>
    </location>
</feature>